<evidence type="ECO:0000256" key="8">
    <source>
        <dbReference type="ARBA" id="ARBA00022729"/>
    </source>
</evidence>
<dbReference type="InParanoid" id="G3NCX9"/>
<comment type="subcellular location">
    <subcellularLocation>
        <location evidence="1">Secreted</location>
    </subcellularLocation>
</comment>
<dbReference type="GO" id="GO:0005576">
    <property type="term" value="C:extracellular region"/>
    <property type="evidence" value="ECO:0007669"/>
    <property type="project" value="UniProtKB-SubCell"/>
</dbReference>
<name>G3NCX9_GASAC</name>
<evidence type="ECO:0000256" key="2">
    <source>
        <dbReference type="ARBA" id="ARBA00006307"/>
    </source>
</evidence>
<keyword evidence="8 11" id="KW-0732">Signal</keyword>
<comment type="similarity">
    <text evidence="2">Belongs to the parathyroid hormone family.</text>
</comment>
<evidence type="ECO:0000313" key="12">
    <source>
        <dbReference type="Ensembl" id="ENSGACP00000003179.1"/>
    </source>
</evidence>
<dbReference type="STRING" id="69293.ENSGACP00000003179"/>
<evidence type="ECO:0000256" key="9">
    <source>
        <dbReference type="ARBA" id="ARBA00093407"/>
    </source>
</evidence>
<keyword evidence="5" id="KW-0964">Secreted</keyword>
<reference evidence="12" key="1">
    <citation type="submission" date="2006-01" db="EMBL/GenBank/DDBJ databases">
        <authorList>
            <person name="Lindblad-Toh K."/>
            <person name="Mauceli E."/>
            <person name="Grabherr M."/>
            <person name="Chang J.L."/>
            <person name="Lander E.S."/>
        </authorList>
    </citation>
    <scope>NUCLEOTIDE SEQUENCE [LARGE SCALE GENOMIC DNA]</scope>
</reference>
<dbReference type="PANTHER" id="PTHR10541:SF2">
    <property type="entry name" value="PARATHYROID HORMONE"/>
    <property type="match status" value="1"/>
</dbReference>
<dbReference type="AlphaFoldDB" id="G3NCX9"/>
<evidence type="ECO:0000256" key="10">
    <source>
        <dbReference type="SAM" id="MobiDB-lite"/>
    </source>
</evidence>
<feature type="chain" id="PRO_5003448495" description="Parathyroid hormone" evidence="11">
    <location>
        <begin position="25"/>
        <end position="100"/>
    </location>
</feature>
<dbReference type="GO" id="GO:0005179">
    <property type="term" value="F:hormone activity"/>
    <property type="evidence" value="ECO:0007669"/>
    <property type="project" value="UniProtKB-KW"/>
</dbReference>
<keyword evidence="7" id="KW-0372">Hormone</keyword>
<dbReference type="OMA" id="TAGMDEL"/>
<dbReference type="eggNOG" id="ENOG502TCP1">
    <property type="taxonomic scope" value="Eukaryota"/>
</dbReference>
<evidence type="ECO:0000256" key="6">
    <source>
        <dbReference type="ARBA" id="ARBA00022685"/>
    </source>
</evidence>
<comment type="function">
    <text evidence="9">Parathyroid hormone elevates calcium level by dissolving the salts in bone and preventing their renal excretion. Acts by binding to its receptor, PTH1R, activating G protein-coupled receptor signaling. Stimulates [1-14C]-2-deoxy-D-glucose (2DG) transport and glycogen synthesis in osteoblastic cells.</text>
</comment>
<sequence length="100" mass="11532">MRGLDRRNVLISLCIVHLLALSEGRPVRKRAVSEVQLMHDLGALKQARERRQWLQRRLQGAHAGLTRRERPEEPPELSGMTPEEIQLALNLLERLLKSKP</sequence>
<dbReference type="InterPro" id="IPR003625">
    <property type="entry name" value="PTH"/>
</dbReference>
<dbReference type="InterPro" id="IPR001415">
    <property type="entry name" value="PTH/PTH-rel"/>
</dbReference>
<protein>
    <recommendedName>
        <fullName evidence="4">Parathyroid hormone</fullName>
    </recommendedName>
</protein>
<proteinExistence type="inferred from homology"/>
<evidence type="ECO:0000256" key="3">
    <source>
        <dbReference type="ARBA" id="ARBA00011605"/>
    </source>
</evidence>
<dbReference type="PANTHER" id="PTHR10541">
    <property type="entry name" value="PARATHYROID HORMONE"/>
    <property type="match status" value="1"/>
</dbReference>
<evidence type="ECO:0000256" key="5">
    <source>
        <dbReference type="ARBA" id="ARBA00022525"/>
    </source>
</evidence>
<evidence type="ECO:0000256" key="11">
    <source>
        <dbReference type="SAM" id="SignalP"/>
    </source>
</evidence>
<comment type="subunit">
    <text evidence="3">Interacts with PTH1R (via N-terminal extracellular domain).</text>
</comment>
<dbReference type="GO" id="GO:0006874">
    <property type="term" value="P:intracellular calcium ion homeostasis"/>
    <property type="evidence" value="ECO:0007669"/>
    <property type="project" value="InterPro"/>
</dbReference>
<keyword evidence="6" id="KW-0165">Cleavage on pair of basic residues</keyword>
<feature type="region of interest" description="Disordered" evidence="10">
    <location>
        <begin position="61"/>
        <end position="81"/>
    </location>
</feature>
<dbReference type="Pfam" id="PF01279">
    <property type="entry name" value="Parathyroid"/>
    <property type="match status" value="1"/>
</dbReference>
<evidence type="ECO:0000256" key="7">
    <source>
        <dbReference type="ARBA" id="ARBA00022702"/>
    </source>
</evidence>
<dbReference type="SMART" id="SM00087">
    <property type="entry name" value="PTH"/>
    <property type="match status" value="1"/>
</dbReference>
<feature type="signal peptide" evidence="11">
    <location>
        <begin position="1"/>
        <end position="24"/>
    </location>
</feature>
<organism evidence="12">
    <name type="scientific">Gasterosteus aculeatus</name>
    <name type="common">Three-spined stickleback</name>
    <dbReference type="NCBI Taxonomy" id="69293"/>
    <lineage>
        <taxon>Eukaryota</taxon>
        <taxon>Metazoa</taxon>
        <taxon>Chordata</taxon>
        <taxon>Craniata</taxon>
        <taxon>Vertebrata</taxon>
        <taxon>Euteleostomi</taxon>
        <taxon>Actinopterygii</taxon>
        <taxon>Neopterygii</taxon>
        <taxon>Teleostei</taxon>
        <taxon>Neoteleostei</taxon>
        <taxon>Acanthomorphata</taxon>
        <taxon>Eupercaria</taxon>
        <taxon>Perciformes</taxon>
        <taxon>Cottioidei</taxon>
        <taxon>Gasterosteales</taxon>
        <taxon>Gasterosteidae</taxon>
        <taxon>Gasterosteus</taxon>
    </lineage>
</organism>
<dbReference type="Ensembl" id="ENSGACT00000003190.1">
    <property type="protein sequence ID" value="ENSGACP00000003179.1"/>
    <property type="gene ID" value="ENSGACG00000002436.1"/>
</dbReference>
<evidence type="ECO:0000256" key="1">
    <source>
        <dbReference type="ARBA" id="ARBA00004613"/>
    </source>
</evidence>
<accession>G3NCX9</accession>
<evidence type="ECO:0000256" key="4">
    <source>
        <dbReference type="ARBA" id="ARBA00022135"/>
    </source>
</evidence>
<reference evidence="12" key="2">
    <citation type="submission" date="2024-04" db="UniProtKB">
        <authorList>
            <consortium name="Ensembl"/>
        </authorList>
    </citation>
    <scope>IDENTIFICATION</scope>
</reference>
<dbReference type="PROSITE" id="PS00335">
    <property type="entry name" value="PARATHYROID"/>
    <property type="match status" value="1"/>
</dbReference>